<dbReference type="EMBL" id="WUBI01000007">
    <property type="protein sequence ID" value="MWV47387.1"/>
    <property type="molecule type" value="Genomic_DNA"/>
</dbReference>
<dbReference type="PANTHER" id="PTHR43546">
    <property type="entry name" value="UPF0173 METAL-DEPENDENT HYDROLASE MJ1163-RELATED"/>
    <property type="match status" value="1"/>
</dbReference>
<sequence>MRNDSPSQIPFTVKSWLKPDAVLLTHLHPDHWDQAAVEALDKSLLILCQPGEEAAVRKVGFTDVTEVHESLTYKGTMIFRTTGQHGTGKIGRLMGQVSGYVFKAEGEPALYIAGDTIWCEDVKRVLDEHHPEYTLVNAGGAKFIEGGTIIMNEDDVVSLCRYAPYTKIAAIHMEAINHCFTTRADLKGRIDAEHLTDQVRIPLDGEWF</sequence>
<evidence type="ECO:0000256" key="1">
    <source>
        <dbReference type="ARBA" id="ARBA00022801"/>
    </source>
</evidence>
<comment type="function">
    <text evidence="3">Counteracts the endogenous Pycsar antiviral defense system. Phosphodiesterase that enables metal-dependent hydrolysis of host cyclic nucleotide Pycsar defense signals such as cCMP and cUMP.</text>
</comment>
<dbReference type="GO" id="GO:0016787">
    <property type="term" value="F:hydrolase activity"/>
    <property type="evidence" value="ECO:0007669"/>
    <property type="project" value="UniProtKB-KW"/>
</dbReference>
<dbReference type="InterPro" id="IPR036866">
    <property type="entry name" value="RibonucZ/Hydroxyglut_hydro"/>
</dbReference>
<dbReference type="Pfam" id="PF12706">
    <property type="entry name" value="Lactamase_B_2"/>
    <property type="match status" value="1"/>
</dbReference>
<comment type="catalytic activity">
    <reaction evidence="2">
        <text>3',5'-cyclic CMP + H2O = CMP + H(+)</text>
        <dbReference type="Rhea" id="RHEA:72675"/>
        <dbReference type="ChEBI" id="CHEBI:15377"/>
        <dbReference type="ChEBI" id="CHEBI:15378"/>
        <dbReference type="ChEBI" id="CHEBI:58003"/>
        <dbReference type="ChEBI" id="CHEBI:60377"/>
    </reaction>
    <physiologicalReaction direction="left-to-right" evidence="2">
        <dbReference type="Rhea" id="RHEA:72676"/>
    </physiologicalReaction>
</comment>
<dbReference type="Gene3D" id="3.60.15.10">
    <property type="entry name" value="Ribonuclease Z/Hydroxyacylglutathione hydrolase-like"/>
    <property type="match status" value="1"/>
</dbReference>
<proteinExistence type="predicted"/>
<reference evidence="6 7" key="1">
    <citation type="submission" date="2019-12" db="EMBL/GenBank/DDBJ databases">
        <title>Paenibacillus sp. nov., an endophytic bacterium isolated from the stem of Dendrobium.</title>
        <authorList>
            <person name="Zhao R."/>
        </authorList>
    </citation>
    <scope>NUCLEOTIDE SEQUENCE [LARGE SCALE GENOMIC DNA]</scope>
    <source>
        <strain evidence="6 7">HJL G12</strain>
    </source>
</reference>
<dbReference type="Proteomes" id="UP000460318">
    <property type="component" value="Unassembled WGS sequence"/>
</dbReference>
<name>A0A7X3ISH2_9BACL</name>
<organism evidence="6 7">
    <name type="scientific">Paenibacillus dendrobii</name>
    <dbReference type="NCBI Taxonomy" id="2691084"/>
    <lineage>
        <taxon>Bacteria</taxon>
        <taxon>Bacillati</taxon>
        <taxon>Bacillota</taxon>
        <taxon>Bacilli</taxon>
        <taxon>Bacillales</taxon>
        <taxon>Paenibacillaceae</taxon>
        <taxon>Paenibacillus</taxon>
    </lineage>
</organism>
<evidence type="ECO:0000256" key="2">
    <source>
        <dbReference type="ARBA" id="ARBA00034221"/>
    </source>
</evidence>
<dbReference type="InterPro" id="IPR001279">
    <property type="entry name" value="Metallo-B-lactamas"/>
</dbReference>
<evidence type="ECO:0000256" key="4">
    <source>
        <dbReference type="ARBA" id="ARBA00048505"/>
    </source>
</evidence>
<dbReference type="InterPro" id="IPR050114">
    <property type="entry name" value="UPF0173_UPF0282_UlaG_hydrolase"/>
</dbReference>
<evidence type="ECO:0000259" key="5">
    <source>
        <dbReference type="Pfam" id="PF12706"/>
    </source>
</evidence>
<comment type="caution">
    <text evidence="6">The sequence shown here is derived from an EMBL/GenBank/DDBJ whole genome shotgun (WGS) entry which is preliminary data.</text>
</comment>
<keyword evidence="1 6" id="KW-0378">Hydrolase</keyword>
<evidence type="ECO:0000313" key="6">
    <source>
        <dbReference type="EMBL" id="MWV47387.1"/>
    </source>
</evidence>
<protein>
    <submittedName>
        <fullName evidence="6">MBL fold metallo-hydrolase</fullName>
    </submittedName>
</protein>
<evidence type="ECO:0000256" key="3">
    <source>
        <dbReference type="ARBA" id="ARBA00034301"/>
    </source>
</evidence>
<dbReference type="PANTHER" id="PTHR43546:SF9">
    <property type="entry name" value="L-ASCORBATE-6-PHOSPHATE LACTONASE ULAG-RELATED"/>
    <property type="match status" value="1"/>
</dbReference>
<comment type="catalytic activity">
    <reaction evidence="4">
        <text>3',5'-cyclic UMP + H2O = UMP + H(+)</text>
        <dbReference type="Rhea" id="RHEA:70575"/>
        <dbReference type="ChEBI" id="CHEBI:15377"/>
        <dbReference type="ChEBI" id="CHEBI:15378"/>
        <dbReference type="ChEBI" id="CHEBI:57865"/>
        <dbReference type="ChEBI" id="CHEBI:184387"/>
    </reaction>
    <physiologicalReaction direction="left-to-right" evidence="4">
        <dbReference type="Rhea" id="RHEA:70576"/>
    </physiologicalReaction>
</comment>
<feature type="domain" description="Metallo-beta-lactamase" evidence="5">
    <location>
        <begin position="13"/>
        <end position="173"/>
    </location>
</feature>
<dbReference type="SUPFAM" id="SSF56281">
    <property type="entry name" value="Metallo-hydrolase/oxidoreductase"/>
    <property type="match status" value="1"/>
</dbReference>
<gene>
    <name evidence="6" type="ORF">GRF59_27705</name>
</gene>
<keyword evidence="7" id="KW-1185">Reference proteome</keyword>
<dbReference type="AlphaFoldDB" id="A0A7X3ISH2"/>
<accession>A0A7X3ISH2</accession>
<evidence type="ECO:0000313" key="7">
    <source>
        <dbReference type="Proteomes" id="UP000460318"/>
    </source>
</evidence>